<dbReference type="EMBL" id="OZ035845">
    <property type="protein sequence ID" value="CAL1599663.1"/>
    <property type="molecule type" value="Genomic_DNA"/>
</dbReference>
<reference evidence="1 2" key="1">
    <citation type="submission" date="2024-04" db="EMBL/GenBank/DDBJ databases">
        <authorList>
            <person name="Waldvogel A.-M."/>
            <person name="Schoenle A."/>
        </authorList>
    </citation>
    <scope>NUCLEOTIDE SEQUENCE [LARGE SCALE GENOMIC DNA]</scope>
</reference>
<evidence type="ECO:0000313" key="2">
    <source>
        <dbReference type="Proteomes" id="UP001497482"/>
    </source>
</evidence>
<name>A0AAV2LEW7_KNICA</name>
<keyword evidence="2" id="KW-1185">Reference proteome</keyword>
<accession>A0AAV2LEW7</accession>
<proteinExistence type="predicted"/>
<dbReference type="AlphaFoldDB" id="A0AAV2LEW7"/>
<evidence type="ECO:0000313" key="1">
    <source>
        <dbReference type="EMBL" id="CAL1599663.1"/>
    </source>
</evidence>
<sequence length="67" mass="7636">MAHSPLLSWDLQRSSLALRLQGPFQDGTHMQALCGAPRDTGRCRGLRRDWPLMVGEIKEQNQLNMFV</sequence>
<protein>
    <submittedName>
        <fullName evidence="1">Uncharacterized protein</fullName>
    </submittedName>
</protein>
<organism evidence="1 2">
    <name type="scientific">Knipowitschia caucasica</name>
    <name type="common">Caucasian dwarf goby</name>
    <name type="synonym">Pomatoschistus caucasicus</name>
    <dbReference type="NCBI Taxonomy" id="637954"/>
    <lineage>
        <taxon>Eukaryota</taxon>
        <taxon>Metazoa</taxon>
        <taxon>Chordata</taxon>
        <taxon>Craniata</taxon>
        <taxon>Vertebrata</taxon>
        <taxon>Euteleostomi</taxon>
        <taxon>Actinopterygii</taxon>
        <taxon>Neopterygii</taxon>
        <taxon>Teleostei</taxon>
        <taxon>Neoteleostei</taxon>
        <taxon>Acanthomorphata</taxon>
        <taxon>Gobiaria</taxon>
        <taxon>Gobiiformes</taxon>
        <taxon>Gobioidei</taxon>
        <taxon>Gobiidae</taxon>
        <taxon>Gobiinae</taxon>
        <taxon>Knipowitschia</taxon>
    </lineage>
</organism>
<gene>
    <name evidence="1" type="ORF">KC01_LOCUS27896</name>
</gene>
<dbReference type="Proteomes" id="UP001497482">
    <property type="component" value="Chromosome 23"/>
</dbReference>